<dbReference type="PANTHER" id="PTHR10151:SF120">
    <property type="entry name" value="BIS(5'-ADENOSYL)-TRIPHOSPHATASE"/>
    <property type="match status" value="1"/>
</dbReference>
<dbReference type="Pfam" id="PF01663">
    <property type="entry name" value="Phosphodiest"/>
    <property type="match status" value="1"/>
</dbReference>
<dbReference type="PANTHER" id="PTHR10151">
    <property type="entry name" value="ECTONUCLEOTIDE PYROPHOSPHATASE/PHOSPHODIESTERASE"/>
    <property type="match status" value="1"/>
</dbReference>
<dbReference type="STRING" id="993073.AS029_13820"/>
<name>A0A1G6PMK9_9MICO</name>
<dbReference type="Proteomes" id="UP000183203">
    <property type="component" value="Unassembled WGS sequence"/>
</dbReference>
<dbReference type="InterPro" id="IPR017850">
    <property type="entry name" value="Alkaline_phosphatase_core_sf"/>
</dbReference>
<evidence type="ECO:0000313" key="1">
    <source>
        <dbReference type="EMBL" id="SDC81298.1"/>
    </source>
</evidence>
<dbReference type="GO" id="GO:0016787">
    <property type="term" value="F:hydrolase activity"/>
    <property type="evidence" value="ECO:0007669"/>
    <property type="project" value="UniProtKB-ARBA"/>
</dbReference>
<evidence type="ECO:0000313" key="2">
    <source>
        <dbReference type="Proteomes" id="UP000183203"/>
    </source>
</evidence>
<organism evidence="1 2">
    <name type="scientific">Microbacterium enclense</name>
    <dbReference type="NCBI Taxonomy" id="993073"/>
    <lineage>
        <taxon>Bacteria</taxon>
        <taxon>Bacillati</taxon>
        <taxon>Actinomycetota</taxon>
        <taxon>Actinomycetes</taxon>
        <taxon>Micrococcales</taxon>
        <taxon>Microbacteriaceae</taxon>
        <taxon>Microbacterium</taxon>
    </lineage>
</organism>
<dbReference type="AlphaFoldDB" id="A0A1G6PMK9"/>
<dbReference type="SUPFAM" id="SSF53649">
    <property type="entry name" value="Alkaline phosphatase-like"/>
    <property type="match status" value="1"/>
</dbReference>
<accession>A0A1G6PMK9</accession>
<proteinExistence type="predicted"/>
<dbReference type="Gene3D" id="3.40.720.10">
    <property type="entry name" value="Alkaline Phosphatase, subunit A"/>
    <property type="match status" value="1"/>
</dbReference>
<protein>
    <submittedName>
        <fullName evidence="1">Type I phosphodiesterase / nucleotide pyrophosphatase</fullName>
    </submittedName>
</protein>
<reference evidence="1 2" key="1">
    <citation type="submission" date="2016-09" db="EMBL/GenBank/DDBJ databases">
        <authorList>
            <person name="Capua I."/>
            <person name="De Benedictis P."/>
            <person name="Joannis T."/>
            <person name="Lombin L.H."/>
            <person name="Cattoli G."/>
        </authorList>
    </citation>
    <scope>NUCLEOTIDE SEQUENCE [LARGE SCALE GENOMIC DNA]</scope>
    <source>
        <strain evidence="1 2">NIO-1002</strain>
    </source>
</reference>
<gene>
    <name evidence="1" type="ORF">SAMN05216418_3045</name>
</gene>
<dbReference type="InterPro" id="IPR002591">
    <property type="entry name" value="Phosphodiest/P_Trfase"/>
</dbReference>
<sequence length="380" mass="40641">MSCGRLAPMSLSLPADPPRSRSLTGVLAQSVAALEGSSDWLPPARSVIVFLVDGLGAHNLAARRGHARFLAAAGGRRDVARTVFPSTTAAALTSLLTGVDPGVHGIVGYRTRIPGTLIASNQLHGWETDGLDPLTWQRAEPLFAARPGRAFVVSKPSYTGTGFTEATLRGAAFFSSDDLDERVRIAADLAARHPGSVTYLYAPELDTAGHRDGWESERWTDALERVDAAARRLAGLVDARTGVLVTADHGMVDVPAHKHVLLRGGDHLLDDVALLGGEPRMLHLYTQEGRADAVAAAWAESEAARAWVMTRDEAIGAGLFGVVDDEVRPRIGDVLVAARGRTAYYDDREADKRPQKMVGQHGSLTDEERTVPLLRLGAFA</sequence>
<dbReference type="EMBL" id="FMYG01000007">
    <property type="protein sequence ID" value="SDC81298.1"/>
    <property type="molecule type" value="Genomic_DNA"/>
</dbReference>